<dbReference type="EMBL" id="VSRR010012403">
    <property type="protein sequence ID" value="MPC54505.1"/>
    <property type="molecule type" value="Genomic_DNA"/>
</dbReference>
<name>A0A5B7GAZ3_PORTR</name>
<protein>
    <submittedName>
        <fullName evidence="1">Uncharacterized protein</fullName>
    </submittedName>
</protein>
<reference evidence="1 2" key="1">
    <citation type="submission" date="2019-05" db="EMBL/GenBank/DDBJ databases">
        <title>Another draft genome of Portunus trituberculatus and its Hox gene families provides insights of decapod evolution.</title>
        <authorList>
            <person name="Jeong J.-H."/>
            <person name="Song I."/>
            <person name="Kim S."/>
            <person name="Choi T."/>
            <person name="Kim D."/>
            <person name="Ryu S."/>
            <person name="Kim W."/>
        </authorList>
    </citation>
    <scope>NUCLEOTIDE SEQUENCE [LARGE SCALE GENOMIC DNA]</scope>
    <source>
        <tissue evidence="1">Muscle</tissue>
    </source>
</reference>
<comment type="caution">
    <text evidence="1">The sequence shown here is derived from an EMBL/GenBank/DDBJ whole genome shotgun (WGS) entry which is preliminary data.</text>
</comment>
<keyword evidence="2" id="KW-1185">Reference proteome</keyword>
<proteinExistence type="predicted"/>
<dbReference type="AlphaFoldDB" id="A0A5B7GAZ3"/>
<evidence type="ECO:0000313" key="2">
    <source>
        <dbReference type="Proteomes" id="UP000324222"/>
    </source>
</evidence>
<evidence type="ECO:0000313" key="1">
    <source>
        <dbReference type="EMBL" id="MPC54505.1"/>
    </source>
</evidence>
<sequence length="127" mass="14348">MDGFIDVRKGLWRTMKTPLKNPRSFQYKSLLSVVKVTTQRRFKSKARCVGEIGTPDHRNRGHVTPSLPVSANPGKSVFSIPGTRTLGDVNAGRHAYQHYQHLGTWTLVDTLTNFTAPYLSLHRRSDD</sequence>
<organism evidence="1 2">
    <name type="scientific">Portunus trituberculatus</name>
    <name type="common">Swimming crab</name>
    <name type="synonym">Neptunus trituberculatus</name>
    <dbReference type="NCBI Taxonomy" id="210409"/>
    <lineage>
        <taxon>Eukaryota</taxon>
        <taxon>Metazoa</taxon>
        <taxon>Ecdysozoa</taxon>
        <taxon>Arthropoda</taxon>
        <taxon>Crustacea</taxon>
        <taxon>Multicrustacea</taxon>
        <taxon>Malacostraca</taxon>
        <taxon>Eumalacostraca</taxon>
        <taxon>Eucarida</taxon>
        <taxon>Decapoda</taxon>
        <taxon>Pleocyemata</taxon>
        <taxon>Brachyura</taxon>
        <taxon>Eubrachyura</taxon>
        <taxon>Portunoidea</taxon>
        <taxon>Portunidae</taxon>
        <taxon>Portuninae</taxon>
        <taxon>Portunus</taxon>
    </lineage>
</organism>
<accession>A0A5B7GAZ3</accession>
<gene>
    <name evidence="1" type="ORF">E2C01_048424</name>
</gene>
<dbReference type="Proteomes" id="UP000324222">
    <property type="component" value="Unassembled WGS sequence"/>
</dbReference>